<evidence type="ECO:0000313" key="1">
    <source>
        <dbReference type="EMBL" id="QEW03281.1"/>
    </source>
</evidence>
<proteinExistence type="predicted"/>
<evidence type="ECO:0008006" key="3">
    <source>
        <dbReference type="Google" id="ProtNLM"/>
    </source>
</evidence>
<dbReference type="Pfam" id="PF19459">
    <property type="entry name" value="DUF5996"/>
    <property type="match status" value="1"/>
</dbReference>
<protein>
    <recommendedName>
        <fullName evidence="3">Ava_C0101 and related proteins</fullName>
    </recommendedName>
</protein>
<dbReference type="AlphaFoldDB" id="A0A5J6L4G0"/>
<organism evidence="1 2">
    <name type="scientific">Microbacterium lushaniae</name>
    <dbReference type="NCBI Taxonomy" id="2614639"/>
    <lineage>
        <taxon>Bacteria</taxon>
        <taxon>Bacillati</taxon>
        <taxon>Actinomycetota</taxon>
        <taxon>Actinomycetes</taxon>
        <taxon>Micrococcales</taxon>
        <taxon>Microbacteriaceae</taxon>
        <taxon>Microbacterium</taxon>
    </lineage>
</organism>
<keyword evidence="2" id="KW-1185">Reference proteome</keyword>
<sequence length="301" mass="33303">MTMTDASWPPLPVQEWADTRDTVQLWTQMAGKVRLALTPLVNHWWNVPLYVDSRGLTTSLMPLGTGGLEIRFDFVDHRLRILHTDGREGDLALRPGTIAAFYAEFTGLLAELGADVELYPVPVELADVVPFDQDTRPAAYDPEAAHRFWISLVSASRVLNGFRAAYRGKASPVHFFWGAFDLATSRFSGRPAPRHPGGAPNCPDRVMHEAYDSEVSSAGYWPGGAGEGAFYSYAYPEPPGFRERDLGVDGAYFDDDLGEFLLPYARVRTAEDPDAALRGFLDATYRRASASATWPRETGRA</sequence>
<dbReference type="EMBL" id="CP044232">
    <property type="protein sequence ID" value="QEW03281.1"/>
    <property type="molecule type" value="Genomic_DNA"/>
</dbReference>
<dbReference type="RefSeq" id="WP_150924749.1">
    <property type="nucleotide sequence ID" value="NZ_CP044232.1"/>
</dbReference>
<dbReference type="InterPro" id="IPR046038">
    <property type="entry name" value="DUF5996"/>
</dbReference>
<gene>
    <name evidence="1" type="ORF">F6J85_09305</name>
</gene>
<reference evidence="2" key="1">
    <citation type="submission" date="2019-09" db="EMBL/GenBank/DDBJ databases">
        <title>Mumia zhuanghuii sp. nov. isolated from the intestinal contents of plateau pika (Ochotona curzoniae) in the Qinghai-Tibet plateau of China.</title>
        <authorList>
            <person name="Tian Z."/>
        </authorList>
    </citation>
    <scope>NUCLEOTIDE SEQUENCE [LARGE SCALE GENOMIC DNA]</scope>
    <source>
        <strain evidence="2">L-031</strain>
    </source>
</reference>
<dbReference type="KEGG" id="mlz:F6J85_09305"/>
<accession>A0A5J6L4G0</accession>
<name>A0A5J6L4G0_9MICO</name>
<dbReference type="Proteomes" id="UP000325516">
    <property type="component" value="Chromosome"/>
</dbReference>
<evidence type="ECO:0000313" key="2">
    <source>
        <dbReference type="Proteomes" id="UP000325516"/>
    </source>
</evidence>